<keyword evidence="1" id="KW-0732">Signal</keyword>
<evidence type="ECO:0000313" key="2">
    <source>
        <dbReference type="EMBL" id="STY45294.1"/>
    </source>
</evidence>
<sequence length="53" mass="5731">MNLFKKVALLSLLTLSFALLLAACGQKNSDTSSSNNSTASKKLISLKRVNYLL</sequence>
<organism evidence="2 3">
    <name type="scientific">Listeria grayi</name>
    <name type="common">Listeria murrayi</name>
    <dbReference type="NCBI Taxonomy" id="1641"/>
    <lineage>
        <taxon>Bacteria</taxon>
        <taxon>Bacillati</taxon>
        <taxon>Bacillota</taxon>
        <taxon>Bacilli</taxon>
        <taxon>Bacillales</taxon>
        <taxon>Listeriaceae</taxon>
        <taxon>Listeria</taxon>
    </lineage>
</organism>
<dbReference type="PROSITE" id="PS51257">
    <property type="entry name" value="PROKAR_LIPOPROTEIN"/>
    <property type="match status" value="1"/>
</dbReference>
<evidence type="ECO:0000313" key="3">
    <source>
        <dbReference type="Proteomes" id="UP000254879"/>
    </source>
</evidence>
<accession>A0A378MHL6</accession>
<protein>
    <submittedName>
        <fullName evidence="2">Uncharacterized protein</fullName>
    </submittedName>
</protein>
<feature type="signal peptide" evidence="1">
    <location>
        <begin position="1"/>
        <end position="22"/>
    </location>
</feature>
<gene>
    <name evidence="2" type="ORF">NCTC10815_02669</name>
</gene>
<evidence type="ECO:0000256" key="1">
    <source>
        <dbReference type="SAM" id="SignalP"/>
    </source>
</evidence>
<dbReference type="AlphaFoldDB" id="A0A378MHL6"/>
<name>A0A378MHL6_LISGR</name>
<feature type="chain" id="PRO_5038972419" evidence="1">
    <location>
        <begin position="23"/>
        <end position="53"/>
    </location>
</feature>
<dbReference type="Proteomes" id="UP000254879">
    <property type="component" value="Unassembled WGS sequence"/>
</dbReference>
<reference evidence="2 3" key="1">
    <citation type="submission" date="2018-06" db="EMBL/GenBank/DDBJ databases">
        <authorList>
            <consortium name="Pathogen Informatics"/>
            <person name="Doyle S."/>
        </authorList>
    </citation>
    <scope>NUCLEOTIDE SEQUENCE [LARGE SCALE GENOMIC DNA]</scope>
    <source>
        <strain evidence="3">NCTC 10815</strain>
    </source>
</reference>
<dbReference type="EMBL" id="UGPG01000001">
    <property type="protein sequence ID" value="STY45294.1"/>
    <property type="molecule type" value="Genomic_DNA"/>
</dbReference>
<proteinExistence type="predicted"/>